<dbReference type="EMBL" id="GBXM01043648">
    <property type="protein sequence ID" value="JAH64929.1"/>
    <property type="molecule type" value="Transcribed_RNA"/>
</dbReference>
<reference evidence="1" key="2">
    <citation type="journal article" date="2015" name="Fish Shellfish Immunol.">
        <title>Early steps in the European eel (Anguilla anguilla)-Vibrio vulnificus interaction in the gills: Role of the RtxA13 toxin.</title>
        <authorList>
            <person name="Callol A."/>
            <person name="Pajuelo D."/>
            <person name="Ebbesson L."/>
            <person name="Teles M."/>
            <person name="MacKenzie S."/>
            <person name="Amaro C."/>
        </authorList>
    </citation>
    <scope>NUCLEOTIDE SEQUENCE</scope>
</reference>
<organism evidence="1">
    <name type="scientific">Anguilla anguilla</name>
    <name type="common">European freshwater eel</name>
    <name type="synonym">Muraena anguilla</name>
    <dbReference type="NCBI Taxonomy" id="7936"/>
    <lineage>
        <taxon>Eukaryota</taxon>
        <taxon>Metazoa</taxon>
        <taxon>Chordata</taxon>
        <taxon>Craniata</taxon>
        <taxon>Vertebrata</taxon>
        <taxon>Euteleostomi</taxon>
        <taxon>Actinopterygii</taxon>
        <taxon>Neopterygii</taxon>
        <taxon>Teleostei</taxon>
        <taxon>Anguilliformes</taxon>
        <taxon>Anguillidae</taxon>
        <taxon>Anguilla</taxon>
    </lineage>
</organism>
<reference evidence="1" key="1">
    <citation type="submission" date="2014-11" db="EMBL/GenBank/DDBJ databases">
        <authorList>
            <person name="Amaro Gonzalez C."/>
        </authorList>
    </citation>
    <scope>NUCLEOTIDE SEQUENCE</scope>
</reference>
<protein>
    <submittedName>
        <fullName evidence="1">Uncharacterized protein</fullName>
    </submittedName>
</protein>
<proteinExistence type="predicted"/>
<dbReference type="AlphaFoldDB" id="A0A0E9UGC7"/>
<evidence type="ECO:0000313" key="1">
    <source>
        <dbReference type="EMBL" id="JAH64929.1"/>
    </source>
</evidence>
<accession>A0A0E9UGC7</accession>
<name>A0A0E9UGC7_ANGAN</name>
<sequence>MLILSGCRRTRESTLMLSKDAGTHSFIARQQRHDTQVYNQT</sequence>